<dbReference type="PANTHER" id="PTHR10545:SF51">
    <property type="entry name" value="THIALYSINE N-EPSILON-ACETYLTRANSFERASE"/>
    <property type="match status" value="1"/>
</dbReference>
<evidence type="ECO:0000256" key="3">
    <source>
        <dbReference type="ARBA" id="ARBA00023315"/>
    </source>
</evidence>
<dbReference type="CDD" id="cd04301">
    <property type="entry name" value="NAT_SF"/>
    <property type="match status" value="1"/>
</dbReference>
<reference evidence="5" key="2">
    <citation type="submission" date="2025-09" db="UniProtKB">
        <authorList>
            <consortium name="Ensembl"/>
        </authorList>
    </citation>
    <scope>IDENTIFICATION</scope>
</reference>
<evidence type="ECO:0000256" key="1">
    <source>
        <dbReference type="ARBA" id="ARBA00008694"/>
    </source>
</evidence>
<reference evidence="5" key="1">
    <citation type="submission" date="2025-08" db="UniProtKB">
        <authorList>
            <consortium name="Ensembl"/>
        </authorList>
    </citation>
    <scope>IDENTIFICATION</scope>
</reference>
<dbReference type="OrthoDB" id="7305308at2759"/>
<dbReference type="GO" id="GO:0006595">
    <property type="term" value="P:polyamine metabolic process"/>
    <property type="evidence" value="ECO:0007669"/>
    <property type="project" value="UniProtKB-ARBA"/>
</dbReference>
<evidence type="ECO:0000256" key="2">
    <source>
        <dbReference type="ARBA" id="ARBA00022679"/>
    </source>
</evidence>
<dbReference type="InterPro" id="IPR051016">
    <property type="entry name" value="Diverse_Substrate_AcTransf"/>
</dbReference>
<dbReference type="Proteomes" id="UP000694546">
    <property type="component" value="Chromosome 7"/>
</dbReference>
<dbReference type="InterPro" id="IPR000182">
    <property type="entry name" value="GNAT_dom"/>
</dbReference>
<dbReference type="SUPFAM" id="SSF55729">
    <property type="entry name" value="Acyl-CoA N-acyltransferases (Nat)"/>
    <property type="match status" value="1"/>
</dbReference>
<keyword evidence="6" id="KW-1185">Reference proteome</keyword>
<dbReference type="Gene3D" id="3.40.630.30">
    <property type="match status" value="1"/>
</dbReference>
<comment type="similarity">
    <text evidence="1">Belongs to the acetyltransferase family.</text>
</comment>
<dbReference type="GeneTree" id="ENSGT00950000183121"/>
<dbReference type="FunFam" id="3.40.630.30:FF:000011">
    <property type="entry name" value="Diamine acetyltransferase 1"/>
    <property type="match status" value="1"/>
</dbReference>
<dbReference type="Pfam" id="PF00583">
    <property type="entry name" value="Acetyltransf_1"/>
    <property type="match status" value="1"/>
</dbReference>
<protein>
    <submittedName>
        <fullName evidence="5">Spermidine/spermine N1-acetyltransferase family member 2b</fullName>
    </submittedName>
</protein>
<dbReference type="PANTHER" id="PTHR10545">
    <property type="entry name" value="DIAMINE N-ACETYLTRANSFERASE"/>
    <property type="match status" value="1"/>
</dbReference>
<dbReference type="Ensembl" id="ENSGMOT00000006416.2">
    <property type="protein sequence ID" value="ENSGMOP00000006235.2"/>
    <property type="gene ID" value="ENSGMOG00000005861.2"/>
</dbReference>
<dbReference type="OMA" id="QSEWVRY"/>
<evidence type="ECO:0000313" key="5">
    <source>
        <dbReference type="Ensembl" id="ENSGMOP00000006235.2"/>
    </source>
</evidence>
<dbReference type="AlphaFoldDB" id="A0A8C4Z3G3"/>
<dbReference type="PROSITE" id="PS51186">
    <property type="entry name" value="GNAT"/>
    <property type="match status" value="1"/>
</dbReference>
<proteinExistence type="inferred from homology"/>
<feature type="domain" description="N-acetyltransferase" evidence="4">
    <location>
        <begin position="3"/>
        <end position="169"/>
    </location>
</feature>
<keyword evidence="2" id="KW-0808">Transferase</keyword>
<evidence type="ECO:0000313" key="6">
    <source>
        <dbReference type="Proteomes" id="UP000694546"/>
    </source>
</evidence>
<dbReference type="GO" id="GO:0008080">
    <property type="term" value="F:N-acetyltransferase activity"/>
    <property type="evidence" value="ECO:0007669"/>
    <property type="project" value="TreeGrafter"/>
</dbReference>
<organism evidence="5 6">
    <name type="scientific">Gadus morhua</name>
    <name type="common">Atlantic cod</name>
    <dbReference type="NCBI Taxonomy" id="8049"/>
    <lineage>
        <taxon>Eukaryota</taxon>
        <taxon>Metazoa</taxon>
        <taxon>Chordata</taxon>
        <taxon>Craniata</taxon>
        <taxon>Vertebrata</taxon>
        <taxon>Euteleostomi</taxon>
        <taxon>Actinopterygii</taxon>
        <taxon>Neopterygii</taxon>
        <taxon>Teleostei</taxon>
        <taxon>Neoteleostei</taxon>
        <taxon>Acanthomorphata</taxon>
        <taxon>Zeiogadaria</taxon>
        <taxon>Gadariae</taxon>
        <taxon>Gadiformes</taxon>
        <taxon>Gadoidei</taxon>
        <taxon>Gadidae</taxon>
        <taxon>Gadus</taxon>
    </lineage>
</organism>
<keyword evidence="3" id="KW-0012">Acyltransferase</keyword>
<evidence type="ECO:0000259" key="4">
    <source>
        <dbReference type="PROSITE" id="PS51186"/>
    </source>
</evidence>
<gene>
    <name evidence="5" type="primary">sat2b</name>
</gene>
<accession>A0A8C4Z3G3</accession>
<dbReference type="InterPro" id="IPR016181">
    <property type="entry name" value="Acyl_CoA_acyltransferase"/>
</dbReference>
<sequence length="173" mass="19884">MDFKIRAAKQEDCKEISRMIIELAVFEKMQDQVKISTQELERDGFCSNPRFECQVAEVSEEHKSSQGYTVVGYTLYFYTYSTWMGPTVFMEDLYVMPEYRGKGIGKGLMSKVAQVGKEHQCSRLQLTVLDWNTRSLDFYIMKGARDMTASEGWHALRFDGEALDKLAAEAPKD</sequence>
<name>A0A8C4Z3G3_GADMO</name>